<keyword evidence="4 13" id="KW-0378">Hydrolase</keyword>
<dbReference type="RefSeq" id="WP_111645172.1">
    <property type="nucleotide sequence ID" value="NZ_QLMH01000006.1"/>
</dbReference>
<dbReference type="OrthoDB" id="9810135at2"/>
<dbReference type="InterPro" id="IPR011335">
    <property type="entry name" value="Restrct_endonuc-II-like"/>
</dbReference>
<evidence type="ECO:0000259" key="15">
    <source>
        <dbReference type="PROSITE" id="PS51198"/>
    </source>
</evidence>
<evidence type="ECO:0000256" key="5">
    <source>
        <dbReference type="ARBA" id="ARBA00022806"/>
    </source>
</evidence>
<sequence length="1252" mass="145467">MSDLLRPKPPGSHWTDEQWKAIVADGQDILVAAAAGSGKTAVLVERIIEKIVAKDDPVDVDRLLVVTFTNASAAEMKTRIGEAIEKEIEKHPSSLHLRRQLSLLNRASISTIHSFCLDVIRKYYYLIDIDPVFRIADETEAALLKEEVMEELFEEQYGKEGNEAFFNVVDRYTSDRTDEDLQQLILELYEFSRSHPYPSAWLDQLVNMYDISEDTAVEQLPYTAYLSRYLDMEFQAVKDLLTKALEIAYLPGGPLPRAENFLDDLQIVERLIEAKKRSWQELYEQMHAFSFSRAKTCRGDEYKKELLDKASSLRETAKKKLEGIRDELFSFRPQTWLRHMKEMKPIVEVIVQLVKEFAERFRQAKLEKGLVDFSDLEHYCLQILRHPDSTSDKLIPSDAALDYRAQFVEVLVDEYQDVNMVQESILQLVTKEHEQTGNLFMVGDVKQSIYRFRLAEPFLFLSKYKRFTPDGRQTGLKIDLSRNFRSRTEVLDGTNFIFKQIMGETVGEIAYDEDAELKFGANDYPENKNAAVEFLMINRADTEKEIQAEIDESNFDLIELETVQLEARLMAQKIKQLISEPFEVYDRKLKRSRRVMYRDIVILLRSMPWAPQIIEEFRQQGIPVYADLSSGYFEATEVSIMLSLLKIIDNPYQDIPLAAVLRSPIVGLDENELAMIRIHNRKGTYYEALISFLNKVTADPKEQNLQHRLRQFYDELQQWRTKARQGSLADLIWQLYRETHFYDFVGGMPGGKQRQANLRALYDRARQYEATSFRGLFRFLRFIERMQNRGDDLGAARALGEQEDVVRLMTIHSSKGLEFPVVFVAGLARRFNLKDINRSYLLDKELGFATRFVDAKLRISYPTLPQLAMKRKLRFDLLAEEMRVLYVALTRAKEKLYLIGTVKDAGKEMENWKNYLTHTDWLLPDAVRASANCYLDWIGPALIRHRDSSKLHGESVVTSLEEIANHPSKWHIEMIEAKTLQQTDETTQQQNDQIIKSLEKMHPISQPSEYKEKIYYYLTWEYNDQLLTMLRAKQSVSELKRQREIFGENADDALLRPFSSPIAKRPLFMQEKKLTAAEKGTAMHMVMQHVELTKPITEETVREQIAKMVNEELLTYEQAESVDVLSVVAFFATDIGKRLLKAKYIYREIPFSLSLAASEVYRLEGKSERENVLIQGVVDCMFEDEAGLVLIDFKTDAITNRFPGGLDQAKAVLEKRYRTQVDLYRRAIEQIWKKEVKECYLYLFDGSYLLSM</sequence>
<dbReference type="EC" id="3.1.-.-" evidence="13"/>
<keyword evidence="9 13" id="KW-0234">DNA repair</keyword>
<dbReference type="NCBIfam" id="TIGR02785">
    <property type="entry name" value="addA_Gpos"/>
    <property type="match status" value="1"/>
</dbReference>
<dbReference type="EC" id="5.6.2.4" evidence="13"/>
<evidence type="ECO:0000256" key="4">
    <source>
        <dbReference type="ARBA" id="ARBA00022801"/>
    </source>
</evidence>
<dbReference type="PANTHER" id="PTHR11070:SF48">
    <property type="entry name" value="ATP-DEPENDENT HELICASE_NUCLEASE SUBUNIT A"/>
    <property type="match status" value="1"/>
</dbReference>
<keyword evidence="6 13" id="KW-0269">Exonuclease</keyword>
<comment type="similarity">
    <text evidence="13">Belongs to the helicase family. AddA subfamily.</text>
</comment>
<keyword evidence="1 13" id="KW-0540">Nuclease</keyword>
<dbReference type="Proteomes" id="UP000248555">
    <property type="component" value="Unassembled WGS sequence"/>
</dbReference>
<protein>
    <recommendedName>
        <fullName evidence="13">ATP-dependent helicase/nuclease subunit A</fullName>
        <ecNumber evidence="13">3.1.-.-</ecNumber>
        <ecNumber evidence="13">5.6.2.4</ecNumber>
    </recommendedName>
    <alternativeName>
        <fullName evidence="13">ATP-dependent helicase/nuclease AddA</fullName>
    </alternativeName>
    <alternativeName>
        <fullName evidence="13">DNA 3'-5' helicase AddA</fullName>
    </alternativeName>
</protein>
<keyword evidence="18" id="KW-1185">Reference proteome</keyword>
<evidence type="ECO:0000256" key="7">
    <source>
        <dbReference type="ARBA" id="ARBA00022840"/>
    </source>
</evidence>
<evidence type="ECO:0000256" key="14">
    <source>
        <dbReference type="PROSITE-ProRule" id="PRU00560"/>
    </source>
</evidence>
<comment type="catalytic activity">
    <reaction evidence="12 13">
        <text>ATP + H2O = ADP + phosphate + H(+)</text>
        <dbReference type="Rhea" id="RHEA:13065"/>
        <dbReference type="ChEBI" id="CHEBI:15377"/>
        <dbReference type="ChEBI" id="CHEBI:15378"/>
        <dbReference type="ChEBI" id="CHEBI:30616"/>
        <dbReference type="ChEBI" id="CHEBI:43474"/>
        <dbReference type="ChEBI" id="CHEBI:456216"/>
        <dbReference type="EC" id="5.6.2.4"/>
    </reaction>
</comment>
<evidence type="ECO:0000256" key="3">
    <source>
        <dbReference type="ARBA" id="ARBA00022763"/>
    </source>
</evidence>
<dbReference type="FunFam" id="3.40.50.300:FF:001196">
    <property type="entry name" value="ATP-dependent helicase/nuclease subunit A"/>
    <property type="match status" value="1"/>
</dbReference>
<dbReference type="PANTHER" id="PTHR11070">
    <property type="entry name" value="UVRD / RECB / PCRA DNA HELICASE FAMILY MEMBER"/>
    <property type="match status" value="1"/>
</dbReference>
<evidence type="ECO:0000256" key="11">
    <source>
        <dbReference type="ARBA" id="ARBA00034617"/>
    </source>
</evidence>
<keyword evidence="3 13" id="KW-0227">DNA damage</keyword>
<dbReference type="GO" id="GO:0033202">
    <property type="term" value="C:DNA helicase complex"/>
    <property type="evidence" value="ECO:0007669"/>
    <property type="project" value="TreeGrafter"/>
</dbReference>
<keyword evidence="5 13" id="KW-0347">Helicase</keyword>
<dbReference type="Pfam" id="PF00580">
    <property type="entry name" value="UvrD-helicase"/>
    <property type="match status" value="1"/>
</dbReference>
<evidence type="ECO:0000256" key="12">
    <source>
        <dbReference type="ARBA" id="ARBA00048988"/>
    </source>
</evidence>
<dbReference type="InterPro" id="IPR000212">
    <property type="entry name" value="DNA_helicase_UvrD/REP"/>
</dbReference>
<proteinExistence type="inferred from homology"/>
<keyword evidence="2 13" id="KW-0547">Nucleotide-binding</keyword>
<dbReference type="Pfam" id="PF12705">
    <property type="entry name" value="PDDEXK_1"/>
    <property type="match status" value="1"/>
</dbReference>
<feature type="binding site" evidence="14">
    <location>
        <begin position="33"/>
        <end position="40"/>
    </location>
    <ligand>
        <name>ATP</name>
        <dbReference type="ChEBI" id="CHEBI:30616"/>
    </ligand>
</feature>
<keyword evidence="7 13" id="KW-0067">ATP-binding</keyword>
<evidence type="ECO:0000256" key="2">
    <source>
        <dbReference type="ARBA" id="ARBA00022741"/>
    </source>
</evidence>
<dbReference type="PROSITE" id="PS51198">
    <property type="entry name" value="UVRD_HELICASE_ATP_BIND"/>
    <property type="match status" value="1"/>
</dbReference>
<dbReference type="Gene3D" id="3.90.320.10">
    <property type="match status" value="1"/>
</dbReference>
<dbReference type="Pfam" id="PF13361">
    <property type="entry name" value="UvrD_C"/>
    <property type="match status" value="1"/>
</dbReference>
<dbReference type="GO" id="GO:0000724">
    <property type="term" value="P:double-strand break repair via homologous recombination"/>
    <property type="evidence" value="ECO:0007669"/>
    <property type="project" value="UniProtKB-UniRule"/>
</dbReference>
<evidence type="ECO:0000313" key="17">
    <source>
        <dbReference type="EMBL" id="RAK19517.1"/>
    </source>
</evidence>
<dbReference type="GO" id="GO:0005829">
    <property type="term" value="C:cytosol"/>
    <property type="evidence" value="ECO:0007669"/>
    <property type="project" value="TreeGrafter"/>
</dbReference>
<reference evidence="17 18" key="1">
    <citation type="submission" date="2018-06" db="EMBL/GenBank/DDBJ databases">
        <title>Genomic Encyclopedia of Type Strains, Phase III (KMG-III): the genomes of soil and plant-associated and newly described type strains.</title>
        <authorList>
            <person name="Whitman W."/>
        </authorList>
    </citation>
    <scope>NUCLEOTIDE SEQUENCE [LARGE SCALE GENOMIC DNA]</scope>
    <source>
        <strain evidence="17 18">CGMCC 1.8979</strain>
    </source>
</reference>
<evidence type="ECO:0000256" key="1">
    <source>
        <dbReference type="ARBA" id="ARBA00022722"/>
    </source>
</evidence>
<dbReference type="SUPFAM" id="SSF52540">
    <property type="entry name" value="P-loop containing nucleoside triphosphate hydrolases"/>
    <property type="match status" value="1"/>
</dbReference>
<name>A0A327YGB7_9BACL</name>
<dbReference type="GO" id="GO:0016887">
    <property type="term" value="F:ATP hydrolysis activity"/>
    <property type="evidence" value="ECO:0007669"/>
    <property type="project" value="RHEA"/>
</dbReference>
<keyword evidence="8 13" id="KW-0238">DNA-binding</keyword>
<evidence type="ECO:0000313" key="18">
    <source>
        <dbReference type="Proteomes" id="UP000248555"/>
    </source>
</evidence>
<organism evidence="17 18">
    <name type="scientific">Paranoxybacillus vitaminiphilus</name>
    <dbReference type="NCBI Taxonomy" id="581036"/>
    <lineage>
        <taxon>Bacteria</taxon>
        <taxon>Bacillati</taxon>
        <taxon>Bacillota</taxon>
        <taxon>Bacilli</taxon>
        <taxon>Bacillales</taxon>
        <taxon>Anoxybacillaceae</taxon>
        <taxon>Paranoxybacillus</taxon>
    </lineage>
</organism>
<evidence type="ECO:0000256" key="13">
    <source>
        <dbReference type="HAMAP-Rule" id="MF_01451"/>
    </source>
</evidence>
<gene>
    <name evidence="13" type="primary">addA</name>
    <name evidence="17" type="ORF">B0I26_106141</name>
</gene>
<dbReference type="EMBL" id="QLMH01000006">
    <property type="protein sequence ID" value="RAK19517.1"/>
    <property type="molecule type" value="Genomic_DNA"/>
</dbReference>
<dbReference type="InterPro" id="IPR038726">
    <property type="entry name" value="PDDEXK_AddAB-type"/>
</dbReference>
<accession>A0A327YGB7</accession>
<feature type="domain" description="UvrD-like helicase C-terminal" evidence="16">
    <location>
        <begin position="515"/>
        <end position="816"/>
    </location>
</feature>
<evidence type="ECO:0000256" key="6">
    <source>
        <dbReference type="ARBA" id="ARBA00022839"/>
    </source>
</evidence>
<evidence type="ECO:0000256" key="9">
    <source>
        <dbReference type="ARBA" id="ARBA00023204"/>
    </source>
</evidence>
<dbReference type="PROSITE" id="PS51217">
    <property type="entry name" value="UVRD_HELICASE_CTER"/>
    <property type="match status" value="1"/>
</dbReference>
<dbReference type="InterPro" id="IPR014152">
    <property type="entry name" value="AddA"/>
</dbReference>
<feature type="domain" description="UvrD-like helicase ATP-binding" evidence="15">
    <location>
        <begin position="12"/>
        <end position="487"/>
    </location>
</feature>
<evidence type="ECO:0000256" key="8">
    <source>
        <dbReference type="ARBA" id="ARBA00023125"/>
    </source>
</evidence>
<dbReference type="GO" id="GO:0003690">
    <property type="term" value="F:double-stranded DNA binding"/>
    <property type="evidence" value="ECO:0007669"/>
    <property type="project" value="UniProtKB-UniRule"/>
</dbReference>
<dbReference type="FunFam" id="3.40.50.300:FF:001187">
    <property type="entry name" value="ATP-dependent helicase/nuclease subunit A"/>
    <property type="match status" value="1"/>
</dbReference>
<comment type="cofactor">
    <cofactor evidence="13">
        <name>Mg(2+)</name>
        <dbReference type="ChEBI" id="CHEBI:18420"/>
    </cofactor>
</comment>
<dbReference type="GO" id="GO:0005524">
    <property type="term" value="F:ATP binding"/>
    <property type="evidence" value="ECO:0007669"/>
    <property type="project" value="UniProtKB-UniRule"/>
</dbReference>
<dbReference type="InterPro" id="IPR027417">
    <property type="entry name" value="P-loop_NTPase"/>
</dbReference>
<comment type="subunit">
    <text evidence="13">Heterodimer of AddA and AddB/RexB.</text>
</comment>
<dbReference type="FunFam" id="3.40.50.300:FF:001236">
    <property type="entry name" value="ATP-dependent helicase/nuclease subunit A"/>
    <property type="match status" value="1"/>
</dbReference>
<evidence type="ECO:0000259" key="16">
    <source>
        <dbReference type="PROSITE" id="PS51217"/>
    </source>
</evidence>
<dbReference type="InterPro" id="IPR014016">
    <property type="entry name" value="UvrD-like_ATP-bd"/>
</dbReference>
<dbReference type="SUPFAM" id="SSF52980">
    <property type="entry name" value="Restriction endonuclease-like"/>
    <property type="match status" value="1"/>
</dbReference>
<dbReference type="HAMAP" id="MF_01451">
    <property type="entry name" value="AddA"/>
    <property type="match status" value="1"/>
</dbReference>
<dbReference type="GO" id="GO:0043138">
    <property type="term" value="F:3'-5' DNA helicase activity"/>
    <property type="evidence" value="ECO:0007669"/>
    <property type="project" value="UniProtKB-UniRule"/>
</dbReference>
<comment type="caution">
    <text evidence="17">The sequence shown here is derived from an EMBL/GenBank/DDBJ whole genome shotgun (WGS) entry which is preliminary data.</text>
</comment>
<dbReference type="AlphaFoldDB" id="A0A327YGB7"/>
<dbReference type="Gene3D" id="3.40.50.300">
    <property type="entry name" value="P-loop containing nucleotide triphosphate hydrolases"/>
    <property type="match status" value="4"/>
</dbReference>
<dbReference type="InterPro" id="IPR011604">
    <property type="entry name" value="PDDEXK-like_dom_sf"/>
</dbReference>
<evidence type="ECO:0000256" key="10">
    <source>
        <dbReference type="ARBA" id="ARBA00023235"/>
    </source>
</evidence>
<comment type="catalytic activity">
    <reaction evidence="11 13">
        <text>Couples ATP hydrolysis with the unwinding of duplex DNA by translocating in the 3'-5' direction.</text>
        <dbReference type="EC" id="5.6.2.4"/>
    </reaction>
</comment>
<comment type="function">
    <text evidence="13">The heterodimer acts as both an ATP-dependent DNA helicase and an ATP-dependent, dual-direction single-stranded exonuclease. Recognizes the chi site generating a DNA molecule suitable for the initiation of homologous recombination. The AddA nuclease domain is required for chi fragment generation; this subunit has the helicase and 3' -&gt; 5' nuclease activities.</text>
</comment>
<dbReference type="GO" id="GO:0008408">
    <property type="term" value="F:3'-5' exonuclease activity"/>
    <property type="evidence" value="ECO:0007669"/>
    <property type="project" value="UniProtKB-UniRule"/>
</dbReference>
<dbReference type="InterPro" id="IPR014017">
    <property type="entry name" value="DNA_helicase_UvrD-like_C"/>
</dbReference>
<keyword evidence="10 13" id="KW-0413">Isomerase</keyword>